<evidence type="ECO:0000256" key="1">
    <source>
        <dbReference type="SAM" id="MobiDB-lite"/>
    </source>
</evidence>
<organism evidence="2 3">
    <name type="scientific">Caenorhabditis angaria</name>
    <dbReference type="NCBI Taxonomy" id="860376"/>
    <lineage>
        <taxon>Eukaryota</taxon>
        <taxon>Metazoa</taxon>
        <taxon>Ecdysozoa</taxon>
        <taxon>Nematoda</taxon>
        <taxon>Chromadorea</taxon>
        <taxon>Rhabditida</taxon>
        <taxon>Rhabditina</taxon>
        <taxon>Rhabditomorpha</taxon>
        <taxon>Rhabditoidea</taxon>
        <taxon>Rhabditidae</taxon>
        <taxon>Peloderinae</taxon>
        <taxon>Caenorhabditis</taxon>
    </lineage>
</organism>
<gene>
    <name evidence="2" type="ORF">CAMP_LOCUS17971</name>
</gene>
<reference evidence="2" key="1">
    <citation type="submission" date="2022-11" db="EMBL/GenBank/DDBJ databases">
        <authorList>
            <person name="Kikuchi T."/>
        </authorList>
    </citation>
    <scope>NUCLEOTIDE SEQUENCE</scope>
    <source>
        <strain evidence="2">PS1010</strain>
    </source>
</reference>
<feature type="compositionally biased region" description="Basic and acidic residues" evidence="1">
    <location>
        <begin position="133"/>
        <end position="145"/>
    </location>
</feature>
<evidence type="ECO:0000313" key="3">
    <source>
        <dbReference type="Proteomes" id="UP001152747"/>
    </source>
</evidence>
<sequence length="168" mass="19973">MSNRVQIVLDASMREMVNVANDENVPPNSLSRFRNVSPIENFEANVNGREHLFELLRRTAGRIREGYITYETSPNQIRESRPRVGRPIERIRRRRQRRRRQVQNNSNSIRIPFLVRAPLRQPLSEINKNTNVEPRKEESSEKLEEPQSTTHKKQKRRVISLVQRRQNK</sequence>
<proteinExistence type="predicted"/>
<feature type="region of interest" description="Disordered" evidence="1">
    <location>
        <begin position="125"/>
        <end position="168"/>
    </location>
</feature>
<dbReference type="Proteomes" id="UP001152747">
    <property type="component" value="Unassembled WGS sequence"/>
</dbReference>
<keyword evidence="3" id="KW-1185">Reference proteome</keyword>
<accession>A0A9P1N8R5</accession>
<protein>
    <submittedName>
        <fullName evidence="2">Uncharacterized protein</fullName>
    </submittedName>
</protein>
<comment type="caution">
    <text evidence="2">The sequence shown here is derived from an EMBL/GenBank/DDBJ whole genome shotgun (WGS) entry which is preliminary data.</text>
</comment>
<evidence type="ECO:0000313" key="2">
    <source>
        <dbReference type="EMBL" id="CAI5455334.1"/>
    </source>
</evidence>
<dbReference type="EMBL" id="CANHGI010000006">
    <property type="protein sequence ID" value="CAI5455334.1"/>
    <property type="molecule type" value="Genomic_DNA"/>
</dbReference>
<name>A0A9P1N8R5_9PELO</name>
<dbReference type="AlphaFoldDB" id="A0A9P1N8R5"/>